<keyword evidence="4 5" id="KW-0067">ATP-binding</keyword>
<evidence type="ECO:0000313" key="7">
    <source>
        <dbReference type="EMBL" id="GAA0717356.1"/>
    </source>
</evidence>
<evidence type="ECO:0000256" key="1">
    <source>
        <dbReference type="ARBA" id="ARBA00022741"/>
    </source>
</evidence>
<dbReference type="InterPro" id="IPR027417">
    <property type="entry name" value="P-loop_NTPase"/>
</dbReference>
<evidence type="ECO:0000256" key="5">
    <source>
        <dbReference type="PROSITE-ProRule" id="PRU00560"/>
    </source>
</evidence>
<dbReference type="RefSeq" id="WP_343765710.1">
    <property type="nucleotide sequence ID" value="NZ_BAAACF010000001.1"/>
</dbReference>
<keyword evidence="2 5" id="KW-0378">Hydrolase</keyword>
<dbReference type="PROSITE" id="PS51198">
    <property type="entry name" value="UVRD_HELICASE_ATP_BIND"/>
    <property type="match status" value="1"/>
</dbReference>
<reference evidence="8" key="1">
    <citation type="journal article" date="2019" name="Int. J. Syst. Evol. Microbiol.">
        <title>The Global Catalogue of Microorganisms (GCM) 10K type strain sequencing project: providing services to taxonomists for standard genome sequencing and annotation.</title>
        <authorList>
            <consortium name="The Broad Institute Genomics Platform"/>
            <consortium name="The Broad Institute Genome Sequencing Center for Infectious Disease"/>
            <person name="Wu L."/>
            <person name="Ma J."/>
        </authorList>
    </citation>
    <scope>NUCLEOTIDE SEQUENCE [LARGE SCALE GENOMIC DNA]</scope>
    <source>
        <strain evidence="8">JCM 1405</strain>
    </source>
</reference>
<accession>A0ABP3TX27</accession>
<evidence type="ECO:0000256" key="4">
    <source>
        <dbReference type="ARBA" id="ARBA00022840"/>
    </source>
</evidence>
<dbReference type="PANTHER" id="PTHR11070:SF17">
    <property type="entry name" value="DNA HELICASE IV"/>
    <property type="match status" value="1"/>
</dbReference>
<sequence>MINPEIERELLKEIEFNVEKEKLEDTIAIINSEIKHSIESRKSIIDYITNHRKDNLNEYRDDEDEVAEYFDHERYVLEEQFRFIDKRLKELTILASSPYFGKVNFIEEDSLEEEQIYIGRFGVTPKDTYEPIVIDWRSPVSGLFYAGKLGEASYRAPAGEIKAEILKKSQLIIKKGKLMGLFDSALDVKDEILQMVLSSNSSDKLKDIIMTIQEEQDNLIRQSYNKTLIVDGVAGSGKTTIALHRIAYLLYNFRNILGDKVLILGPNSIFMEYISTVLPSLGEVGVKQSTFTDFALSLINLDEVMSLREYMERIINGDEEFIKEVKHKGSYKYIKELDELIEDINKNYFQPEDVKFFGEVILHKEEIEKLFNYHFKTMHLFKRSKRIKRVIFTKIKDARDEKIREIEKKYKETLSKMTPEELNLHGSQLEYGRRNSIRNVIIEVIEEKKRLSWLKNEEIIDIYDKFNKDKPLIVDDLAPILYLKLKLEGITYKEDIKHVVIDEAQDYSPLQFIVIKELTKCNNFTIVGDSNQRLIPYEDRIAMSYIEEYLKLDNLERYPLNKSYRSTQEIMKYANGYLDKEEIIPLVRNGEQIVEEEIIHEEELANKIIAAIKELKDKGLETIAVICKDLNSTEYISKLIKAKMYIKTIDREDAIYSSGEIVIPSYLSKGLEFDGVIIIDEGNNSPNYSKMMYVKSTRALHNLYVFKVKIK</sequence>
<evidence type="ECO:0000259" key="6">
    <source>
        <dbReference type="PROSITE" id="PS51198"/>
    </source>
</evidence>
<gene>
    <name evidence="7" type="ORF">GCM10008905_02950</name>
</gene>
<dbReference type="Pfam" id="PF00580">
    <property type="entry name" value="UvrD-helicase"/>
    <property type="match status" value="1"/>
</dbReference>
<dbReference type="Gene3D" id="3.40.50.300">
    <property type="entry name" value="P-loop containing nucleotide triphosphate hydrolases"/>
    <property type="match status" value="2"/>
</dbReference>
<comment type="caution">
    <text evidence="7">The sequence shown here is derived from an EMBL/GenBank/DDBJ whole genome shotgun (WGS) entry which is preliminary data.</text>
</comment>
<feature type="domain" description="UvrD-like helicase ATP-binding" evidence="6">
    <location>
        <begin position="211"/>
        <end position="567"/>
    </location>
</feature>
<evidence type="ECO:0000256" key="2">
    <source>
        <dbReference type="ARBA" id="ARBA00022801"/>
    </source>
</evidence>
<dbReference type="InterPro" id="IPR014016">
    <property type="entry name" value="UvrD-like_ATP-bd"/>
</dbReference>
<proteinExistence type="predicted"/>
<dbReference type="SUPFAM" id="SSF52540">
    <property type="entry name" value="P-loop containing nucleoside triphosphate hydrolases"/>
    <property type="match status" value="1"/>
</dbReference>
<organism evidence="7 8">
    <name type="scientific">Clostridium malenominatum</name>
    <dbReference type="NCBI Taxonomy" id="1539"/>
    <lineage>
        <taxon>Bacteria</taxon>
        <taxon>Bacillati</taxon>
        <taxon>Bacillota</taxon>
        <taxon>Clostridia</taxon>
        <taxon>Eubacteriales</taxon>
        <taxon>Clostridiaceae</taxon>
        <taxon>Clostridium</taxon>
    </lineage>
</organism>
<dbReference type="PANTHER" id="PTHR11070">
    <property type="entry name" value="UVRD / RECB / PCRA DNA HELICASE FAMILY MEMBER"/>
    <property type="match status" value="1"/>
</dbReference>
<feature type="binding site" evidence="5">
    <location>
        <begin position="232"/>
        <end position="239"/>
    </location>
    <ligand>
        <name>ATP</name>
        <dbReference type="ChEBI" id="CHEBI:30616"/>
    </ligand>
</feature>
<dbReference type="InterPro" id="IPR000212">
    <property type="entry name" value="DNA_helicase_UvrD/REP"/>
</dbReference>
<name>A0ABP3TX27_9CLOT</name>
<evidence type="ECO:0000256" key="3">
    <source>
        <dbReference type="ARBA" id="ARBA00022806"/>
    </source>
</evidence>
<keyword evidence="1 5" id="KW-0547">Nucleotide-binding</keyword>
<dbReference type="EMBL" id="BAAACF010000001">
    <property type="protein sequence ID" value="GAA0717356.1"/>
    <property type="molecule type" value="Genomic_DNA"/>
</dbReference>
<evidence type="ECO:0000313" key="8">
    <source>
        <dbReference type="Proteomes" id="UP001500339"/>
    </source>
</evidence>
<protein>
    <submittedName>
        <fullName evidence="7">AAA family ATPase</fullName>
    </submittedName>
</protein>
<keyword evidence="8" id="KW-1185">Reference proteome</keyword>
<keyword evidence="3 5" id="KW-0347">Helicase</keyword>
<dbReference type="Proteomes" id="UP001500339">
    <property type="component" value="Unassembled WGS sequence"/>
</dbReference>